<keyword evidence="2" id="KW-1185">Reference proteome</keyword>
<name>F0XBW4_GROCL</name>
<accession>F0XBW4</accession>
<dbReference type="HOGENOM" id="CLU_2454939_0_0_1"/>
<organism evidence="2">
    <name type="scientific">Grosmannia clavigera (strain kw1407 / UAMH 11150)</name>
    <name type="common">Blue stain fungus</name>
    <name type="synonym">Graphiocladiella clavigera</name>
    <dbReference type="NCBI Taxonomy" id="655863"/>
    <lineage>
        <taxon>Eukaryota</taxon>
        <taxon>Fungi</taxon>
        <taxon>Dikarya</taxon>
        <taxon>Ascomycota</taxon>
        <taxon>Pezizomycotina</taxon>
        <taxon>Sordariomycetes</taxon>
        <taxon>Sordariomycetidae</taxon>
        <taxon>Ophiostomatales</taxon>
        <taxon>Ophiostomataceae</taxon>
        <taxon>Leptographium</taxon>
    </lineage>
</organism>
<gene>
    <name evidence="1" type="ORF">CMQ_1700</name>
</gene>
<sequence length="89" mass="9744">MSCEEGATKKKAATTRPPSFMLETRVIPALYYVVTKYRHPSVRCAALDSCPGGRRAGRPGGFGLFTAAQKQPDTEAPINMQTKRITVEE</sequence>
<reference evidence="1 2" key="1">
    <citation type="journal article" date="2011" name="Proc. Natl. Acad. Sci. U.S.A.">
        <title>Genome and transcriptome analyses of the mountain pine beetle-fungal symbiont Grosmannia clavigera, a lodgepole pine pathogen.</title>
        <authorList>
            <person name="DiGuistini S."/>
            <person name="Wang Y."/>
            <person name="Liao N.Y."/>
            <person name="Taylor G."/>
            <person name="Tanguay P."/>
            <person name="Feau N."/>
            <person name="Henrissat B."/>
            <person name="Chan S.K."/>
            <person name="Hesse-Orce U."/>
            <person name="Alamouti S.M."/>
            <person name="Tsui C.K.M."/>
            <person name="Docking R.T."/>
            <person name="Levasseur A."/>
            <person name="Haridas S."/>
            <person name="Robertson G."/>
            <person name="Birol I."/>
            <person name="Holt R.A."/>
            <person name="Marra M.A."/>
            <person name="Hamelin R.C."/>
            <person name="Hirst M."/>
            <person name="Jones S.J.M."/>
            <person name="Bohlmann J."/>
            <person name="Breuil C."/>
        </authorList>
    </citation>
    <scope>NUCLEOTIDE SEQUENCE [LARGE SCALE GENOMIC DNA]</scope>
    <source>
        <strain evidence="2">kw1407 / UAMH 11150</strain>
    </source>
</reference>
<protein>
    <submittedName>
        <fullName evidence="1">Uncharacterized protein</fullName>
    </submittedName>
</protein>
<evidence type="ECO:0000313" key="2">
    <source>
        <dbReference type="Proteomes" id="UP000007796"/>
    </source>
</evidence>
<dbReference type="RefSeq" id="XP_014174254.1">
    <property type="nucleotide sequence ID" value="XM_014318779.1"/>
</dbReference>
<dbReference type="Proteomes" id="UP000007796">
    <property type="component" value="Unassembled WGS sequence"/>
</dbReference>
<proteinExistence type="predicted"/>
<dbReference type="OrthoDB" id="2593732at2759"/>
<dbReference type="GeneID" id="25974608"/>
<dbReference type="EMBL" id="GL629765">
    <property type="protein sequence ID" value="EFX04772.1"/>
    <property type="molecule type" value="Genomic_DNA"/>
</dbReference>
<dbReference type="InParanoid" id="F0XBW4"/>
<evidence type="ECO:0000313" key="1">
    <source>
        <dbReference type="EMBL" id="EFX04772.1"/>
    </source>
</evidence>
<dbReference type="AlphaFoldDB" id="F0XBW4"/>